<dbReference type="Proteomes" id="UP000251960">
    <property type="component" value="Chromosome 8"/>
</dbReference>
<evidence type="ECO:0008006" key="3">
    <source>
        <dbReference type="Google" id="ProtNLM"/>
    </source>
</evidence>
<accession>A0A8J8Y437</accession>
<dbReference type="AlphaFoldDB" id="A0A8J8Y437"/>
<feature type="region of interest" description="Disordered" evidence="1">
    <location>
        <begin position="1"/>
        <end position="28"/>
    </location>
</feature>
<gene>
    <name evidence="2" type="ORF">Zm00014a_043074</name>
</gene>
<protein>
    <recommendedName>
        <fullName evidence="3">Pro-resilin</fullName>
    </recommendedName>
</protein>
<feature type="region of interest" description="Disordered" evidence="1">
    <location>
        <begin position="337"/>
        <end position="362"/>
    </location>
</feature>
<name>A0A8J8Y437_MAIZE</name>
<organism evidence="2">
    <name type="scientific">Zea mays</name>
    <name type="common">Maize</name>
    <dbReference type="NCBI Taxonomy" id="4577"/>
    <lineage>
        <taxon>Eukaryota</taxon>
        <taxon>Viridiplantae</taxon>
        <taxon>Streptophyta</taxon>
        <taxon>Embryophyta</taxon>
        <taxon>Tracheophyta</taxon>
        <taxon>Spermatophyta</taxon>
        <taxon>Magnoliopsida</taxon>
        <taxon>Liliopsida</taxon>
        <taxon>Poales</taxon>
        <taxon>Poaceae</taxon>
        <taxon>PACMAD clade</taxon>
        <taxon>Panicoideae</taxon>
        <taxon>Andropogonodae</taxon>
        <taxon>Andropogoneae</taxon>
        <taxon>Tripsacinae</taxon>
        <taxon>Zea</taxon>
    </lineage>
</organism>
<sequence length="429" mass="45231">MDSLVKRSNGYGAYGSSKPQMSYHRQSTESVTTVVTEINRMTINDKPYYGGGGGVQKQACKVEAFDEHDKAYKGTLAVKKHDEYEEDEEEYGQVVDAEYGAHYGDTAVKKQAYSYQQEAYGETGAAGYGGAAMKKQGYNYTKETCGESDAAYGAHHGGAGAAVQTYAYNQQALYGGSIGAAVQQPAYKQKGAASKTNGSRQKVYGYAGEAVNTAGAGYGAHHGVVGAGAGQQHGYQKDAYGTGYGAVAVVGKEKKNGYQYQEAYGGTDAGGYGGAHYGGGGAVQQHGYGGVTAGGKVKQSGYQYQEAAYGGTDAGGYGAHYGGGAAAAIQKHGYRKDVYESETESEDDESDCEEAFPPRGGRMQGGVQVQHGYGADNLGGVRRYESYESREEHGDGRRYESYKSTVQYNGGGHATCSPIKNRHLLGYGA</sequence>
<feature type="compositionally biased region" description="Acidic residues" evidence="1">
    <location>
        <begin position="340"/>
        <end position="354"/>
    </location>
</feature>
<dbReference type="EMBL" id="NCVQ01000009">
    <property type="protein sequence ID" value="PWZ09063.1"/>
    <property type="molecule type" value="Genomic_DNA"/>
</dbReference>
<reference evidence="2" key="1">
    <citation type="journal article" date="2018" name="Nat. Genet.">
        <title>Extensive intraspecific gene order and gene structural variations between Mo17 and other maize genomes.</title>
        <authorList>
            <person name="Sun S."/>
            <person name="Zhou Y."/>
            <person name="Chen J."/>
            <person name="Shi J."/>
            <person name="Zhao H."/>
            <person name="Zhao H."/>
            <person name="Song W."/>
            <person name="Zhang M."/>
            <person name="Cui Y."/>
            <person name="Dong X."/>
            <person name="Liu H."/>
            <person name="Ma X."/>
            <person name="Jiao Y."/>
            <person name="Wang B."/>
            <person name="Wei X."/>
            <person name="Stein J.C."/>
            <person name="Glaubitz J.C."/>
            <person name="Lu F."/>
            <person name="Yu G."/>
            <person name="Liang C."/>
            <person name="Fengler K."/>
            <person name="Li B."/>
            <person name="Rafalski A."/>
            <person name="Schnable P.S."/>
            <person name="Ware D.H."/>
            <person name="Buckler E.S."/>
            <person name="Lai J."/>
        </authorList>
    </citation>
    <scope>NUCLEOTIDE SEQUENCE [LARGE SCALE GENOMIC DNA]</scope>
    <source>
        <tissue evidence="2">Seedling</tissue>
    </source>
</reference>
<evidence type="ECO:0000313" key="2">
    <source>
        <dbReference type="EMBL" id="PWZ09063.1"/>
    </source>
</evidence>
<evidence type="ECO:0000256" key="1">
    <source>
        <dbReference type="SAM" id="MobiDB-lite"/>
    </source>
</evidence>
<proteinExistence type="predicted"/>
<comment type="caution">
    <text evidence="2">The sequence shown here is derived from an EMBL/GenBank/DDBJ whole genome shotgun (WGS) entry which is preliminary data.</text>
</comment>